<protein>
    <submittedName>
        <fullName evidence="3">Fe2+-dicitrate sensor, membrane component</fullName>
    </submittedName>
</protein>
<reference evidence="3" key="1">
    <citation type="submission" date="2019-03" db="EMBL/GenBank/DDBJ databases">
        <authorList>
            <person name="Danneels B."/>
        </authorList>
    </citation>
    <scope>NUCLEOTIDE SEQUENCE</scope>
</reference>
<dbReference type="AlphaFoldDB" id="A0A484R6G3"/>
<organism evidence="3">
    <name type="scientific">plant metagenome</name>
    <dbReference type="NCBI Taxonomy" id="1297885"/>
    <lineage>
        <taxon>unclassified sequences</taxon>
        <taxon>metagenomes</taxon>
        <taxon>organismal metagenomes</taxon>
    </lineage>
</organism>
<dbReference type="Pfam" id="PF16220">
    <property type="entry name" value="DUF4880"/>
    <property type="match status" value="1"/>
</dbReference>
<gene>
    <name evidence="3" type="ORF">ANT2_0705</name>
    <name evidence="4" type="ORF">ANT3_0706</name>
</gene>
<dbReference type="InterPro" id="IPR012373">
    <property type="entry name" value="Ferrdict_sens_TM"/>
</dbReference>
<dbReference type="PANTHER" id="PTHR30273">
    <property type="entry name" value="PERIPLASMIC SIGNAL SENSOR AND SIGMA FACTOR ACTIVATOR FECR-RELATED"/>
    <property type="match status" value="1"/>
</dbReference>
<dbReference type="EMBL" id="CAADID010000025">
    <property type="protein sequence ID" value="VFR77126.1"/>
    <property type="molecule type" value="Genomic_DNA"/>
</dbReference>
<evidence type="ECO:0000313" key="4">
    <source>
        <dbReference type="EMBL" id="VFR77126.1"/>
    </source>
</evidence>
<dbReference type="PANTHER" id="PTHR30273:SF2">
    <property type="entry name" value="PROTEIN FECR"/>
    <property type="match status" value="1"/>
</dbReference>
<dbReference type="PIRSF" id="PIRSF018266">
    <property type="entry name" value="FecR"/>
    <property type="match status" value="1"/>
</dbReference>
<sequence length="340" mass="37208">MPTSFSPPAASDPSHHALEQAAEWFALLDSGEATDADRRRWDAWLAASAEHRDAWRYVERISHRFAPIKASPERDTAIAAYQQASGSLQRRRQTLLGLGALAGGGLLGWTAWRHTALPGVAQAWLADHRSGTGEVRDIILPDGTVVWLNAASAFNQDFSLTDRRLQLLRGEILVDTAADPQGRPFHVDTPQGRLRALGTRYTVRLEAADTFLAVYEGAVEVRTAAGATAVIPAGRQTRYTREALGTPEPADPAREAWTRGLLLARNIPLASLVQELRRYHPGHLGLAPELADLPVYGGYPIDDPAQTLAMLESVLPVRVKRSLPWWVSIEPRDDPAAAPR</sequence>
<evidence type="ECO:0000313" key="3">
    <source>
        <dbReference type="EMBL" id="VFR44941.1"/>
    </source>
</evidence>
<feature type="domain" description="FecR protein" evidence="1">
    <location>
        <begin position="127"/>
        <end position="220"/>
    </location>
</feature>
<dbReference type="Gene3D" id="2.60.120.1440">
    <property type="match status" value="1"/>
</dbReference>
<feature type="domain" description="FecR N-terminal" evidence="2">
    <location>
        <begin position="19"/>
        <end position="61"/>
    </location>
</feature>
<proteinExistence type="predicted"/>
<dbReference type="Pfam" id="PF04773">
    <property type="entry name" value="FecR"/>
    <property type="match status" value="1"/>
</dbReference>
<dbReference type="GO" id="GO:0016989">
    <property type="term" value="F:sigma factor antagonist activity"/>
    <property type="evidence" value="ECO:0007669"/>
    <property type="project" value="TreeGrafter"/>
</dbReference>
<accession>A0A484R6G3</accession>
<evidence type="ECO:0000259" key="1">
    <source>
        <dbReference type="Pfam" id="PF04773"/>
    </source>
</evidence>
<evidence type="ECO:0000259" key="2">
    <source>
        <dbReference type="Pfam" id="PF16220"/>
    </source>
</evidence>
<dbReference type="EMBL" id="CAADIG010000018">
    <property type="protein sequence ID" value="VFR44941.1"/>
    <property type="molecule type" value="Genomic_DNA"/>
</dbReference>
<dbReference type="InterPro" id="IPR006860">
    <property type="entry name" value="FecR"/>
</dbReference>
<name>A0A484R6G3_9ZZZZ</name>
<dbReference type="InterPro" id="IPR032623">
    <property type="entry name" value="FecR_N"/>
</dbReference>